<feature type="region of interest" description="Disordered" evidence="1">
    <location>
        <begin position="559"/>
        <end position="581"/>
    </location>
</feature>
<feature type="region of interest" description="Disordered" evidence="1">
    <location>
        <begin position="1"/>
        <end position="412"/>
    </location>
</feature>
<feature type="compositionally biased region" description="Polar residues" evidence="1">
    <location>
        <begin position="135"/>
        <end position="184"/>
    </location>
</feature>
<sequence length="849" mass="88447">MPTAVPMPTPISRVRKRNGRSGGSKSQSPVDAMNGSAPTQGPTTPKQPLPPSLSRRNTPASSLFQTPAARSSLGTSQDPILVGDVDDGDDVEIVEIVSKSAPREQPPVSRALSATVISPPTTPPVPQKPTAVQPSSTPSNLNPTRTKPTLPPLQTSATQTSQSHNSTMPISPSSSNFPSALPQTPSHPPPISLPAISATTPQVNVLPPLHSPTASISTIASGTSSNTQKKRGKTKKKPLLSAVGAPSASAMPWAQDDLKWYKEHKGQRGDGASPVGGSPVVSNATPTAASPIVPTATTITTSGPTFRQLEQPPISASGDGRTPMDVDSVSQHGVQPSGKAPSGSSTAVQSDMSGSRQVSGTGSNGAVAAADDLPMEVDNEQSGQNKAPLHGGNVTQPPRDGITPGVVSAMPDPRDYAKMQAEPAFSVAPSFDTSPARPGYPQAGTVYNDAMMAPMSPSSSSLTGALGDTVIHRTTPSVSSRSVILSANPPVGRTEHAPDPVHVRKGSSGPSRSVSVSADAPAIQPERATETAMVVDVANENVAGDVMVLNDVPTMDDVATTSDEPPNTDMEISQPEPVSEPFPSNDIVEHLPAQDEGAASNEIVPVVEPAGDHVPHRAASPGAPLANGRLDQASIVASTPPPPPSMNGFSDLEMAHDDDTHSLGDSPLARARALSPAISVVTNASSSSKLSVIDPDASHFNSDTVISLGITRGDIAGKIVEFDLVINSEQAKPISLWCRRHEHEADVYIGVCLSLACYVPKSSIPADGEYDERVLTPKLLNLHPQWPSKRQLLAVVESTKRGQTCLCLSPPDMVCHHLPLFSPIERDVFSRPPKTGLSTYRRLSERVTT</sequence>
<feature type="compositionally biased region" description="Low complexity" evidence="1">
    <location>
        <begin position="211"/>
        <end position="227"/>
    </location>
</feature>
<feature type="compositionally biased region" description="Low complexity" evidence="1">
    <location>
        <begin position="506"/>
        <end position="517"/>
    </location>
</feature>
<feature type="compositionally biased region" description="Basic and acidic residues" evidence="1">
    <location>
        <begin position="493"/>
        <end position="502"/>
    </location>
</feature>
<feature type="compositionally biased region" description="Polar residues" evidence="1">
    <location>
        <begin position="342"/>
        <end position="361"/>
    </location>
</feature>
<gene>
    <name evidence="2" type="ORF">BD410DRAFT_355599</name>
</gene>
<accession>A0A4Y7Q030</accession>
<dbReference type="VEuPathDB" id="FungiDB:BD410DRAFT_355599"/>
<dbReference type="AlphaFoldDB" id="A0A4Y7Q030"/>
<feature type="compositionally biased region" description="Acidic residues" evidence="1">
    <location>
        <begin position="84"/>
        <end position="93"/>
    </location>
</feature>
<reference evidence="2 3" key="1">
    <citation type="submission" date="2018-06" db="EMBL/GenBank/DDBJ databases">
        <title>A transcriptomic atlas of mushroom development highlights an independent origin of complex multicellularity.</title>
        <authorList>
            <consortium name="DOE Joint Genome Institute"/>
            <person name="Krizsan K."/>
            <person name="Almasi E."/>
            <person name="Merenyi Z."/>
            <person name="Sahu N."/>
            <person name="Viragh M."/>
            <person name="Koszo T."/>
            <person name="Mondo S."/>
            <person name="Kiss B."/>
            <person name="Balint B."/>
            <person name="Kues U."/>
            <person name="Barry K."/>
            <person name="Hegedus J.C."/>
            <person name="Henrissat B."/>
            <person name="Johnson J."/>
            <person name="Lipzen A."/>
            <person name="Ohm R."/>
            <person name="Nagy I."/>
            <person name="Pangilinan J."/>
            <person name="Yan J."/>
            <person name="Xiong Y."/>
            <person name="Grigoriev I.V."/>
            <person name="Hibbett D.S."/>
            <person name="Nagy L.G."/>
        </authorList>
    </citation>
    <scope>NUCLEOTIDE SEQUENCE [LARGE SCALE GENOMIC DNA]</scope>
    <source>
        <strain evidence="2 3">SZMC22713</strain>
    </source>
</reference>
<proteinExistence type="predicted"/>
<feature type="compositionally biased region" description="Basic residues" evidence="1">
    <location>
        <begin position="228"/>
        <end position="238"/>
    </location>
</feature>
<feature type="compositionally biased region" description="Polar residues" evidence="1">
    <location>
        <begin position="473"/>
        <end position="485"/>
    </location>
</feature>
<dbReference type="Proteomes" id="UP000294933">
    <property type="component" value="Unassembled WGS sequence"/>
</dbReference>
<feature type="region of interest" description="Disordered" evidence="1">
    <location>
        <begin position="473"/>
        <end position="522"/>
    </location>
</feature>
<organism evidence="2 3">
    <name type="scientific">Rickenella mellea</name>
    <dbReference type="NCBI Taxonomy" id="50990"/>
    <lineage>
        <taxon>Eukaryota</taxon>
        <taxon>Fungi</taxon>
        <taxon>Dikarya</taxon>
        <taxon>Basidiomycota</taxon>
        <taxon>Agaricomycotina</taxon>
        <taxon>Agaricomycetes</taxon>
        <taxon>Hymenochaetales</taxon>
        <taxon>Rickenellaceae</taxon>
        <taxon>Rickenella</taxon>
    </lineage>
</organism>
<evidence type="ECO:0000256" key="1">
    <source>
        <dbReference type="SAM" id="MobiDB-lite"/>
    </source>
</evidence>
<keyword evidence="3" id="KW-1185">Reference proteome</keyword>
<evidence type="ECO:0000313" key="2">
    <source>
        <dbReference type="EMBL" id="TDL20755.1"/>
    </source>
</evidence>
<dbReference type="EMBL" id="ML170185">
    <property type="protein sequence ID" value="TDL20755.1"/>
    <property type="molecule type" value="Genomic_DNA"/>
</dbReference>
<protein>
    <submittedName>
        <fullName evidence="2">Uncharacterized protein</fullName>
    </submittedName>
</protein>
<feature type="compositionally biased region" description="Polar residues" evidence="1">
    <location>
        <begin position="54"/>
        <end position="78"/>
    </location>
</feature>
<dbReference type="STRING" id="50990.A0A4Y7Q030"/>
<feature type="compositionally biased region" description="Low complexity" evidence="1">
    <location>
        <begin position="284"/>
        <end position="305"/>
    </location>
</feature>
<name>A0A4Y7Q030_9AGAM</name>
<feature type="compositionally biased region" description="Basic and acidic residues" evidence="1">
    <location>
        <begin position="256"/>
        <end position="268"/>
    </location>
</feature>
<evidence type="ECO:0000313" key="3">
    <source>
        <dbReference type="Proteomes" id="UP000294933"/>
    </source>
</evidence>